<protein>
    <submittedName>
        <fullName evidence="1">Uncharacterized protein</fullName>
    </submittedName>
</protein>
<dbReference type="AlphaFoldDB" id="A0A4Y7RQL5"/>
<sequence length="401" mass="45462">MTVACDVEILRTFFKTWDGRSTKRFEDYIPGLRAGYAHDIWGMLQNFHPQKCTESVVSATLGNLTLEKIPESVTTRQAAETHPHVQAAIASLSLLDLILGLCPSEPTLAENARPLVLASLDGIMAWIHFCFDFRLAYRVASHEDTFSFGVYAQIPFKISVSDPSDDCGPFSMLNHTKSYLHLLIRLWTTPGFQEGRCRDDTLYIDWVMPDMCPALYLLMAVFQSCCGDGSVFVEEVMSHDLGRRFAEATCTRAIQVANAAIDSQCPEGIYGYAAKLLKFVQSIYLYKDNRLRQYFDDGRFMITFTRMFNQLSRHFPDQGQLSNKLAEPIVNLYVHTMYSRSPDPCPHRVVVGNFKGLLAGGYLEMHVLEDNAHVDSISTRNTPISNIHFIPTYLHYLHYLP</sequence>
<reference evidence="1 2" key="1">
    <citation type="journal article" date="2019" name="Nat. Ecol. Evol.">
        <title>Megaphylogeny resolves global patterns of mushroom evolution.</title>
        <authorList>
            <person name="Varga T."/>
            <person name="Krizsan K."/>
            <person name="Foldi C."/>
            <person name="Dima B."/>
            <person name="Sanchez-Garcia M."/>
            <person name="Sanchez-Ramirez S."/>
            <person name="Szollosi G.J."/>
            <person name="Szarkandi J.G."/>
            <person name="Papp V."/>
            <person name="Albert L."/>
            <person name="Andreopoulos W."/>
            <person name="Angelini C."/>
            <person name="Antonin V."/>
            <person name="Barry K.W."/>
            <person name="Bougher N.L."/>
            <person name="Buchanan P."/>
            <person name="Buyck B."/>
            <person name="Bense V."/>
            <person name="Catcheside P."/>
            <person name="Chovatia M."/>
            <person name="Cooper J."/>
            <person name="Damon W."/>
            <person name="Desjardin D."/>
            <person name="Finy P."/>
            <person name="Geml J."/>
            <person name="Haridas S."/>
            <person name="Hughes K."/>
            <person name="Justo A."/>
            <person name="Karasinski D."/>
            <person name="Kautmanova I."/>
            <person name="Kiss B."/>
            <person name="Kocsube S."/>
            <person name="Kotiranta H."/>
            <person name="LaButti K.M."/>
            <person name="Lechner B.E."/>
            <person name="Liimatainen K."/>
            <person name="Lipzen A."/>
            <person name="Lukacs Z."/>
            <person name="Mihaltcheva S."/>
            <person name="Morgado L.N."/>
            <person name="Niskanen T."/>
            <person name="Noordeloos M.E."/>
            <person name="Ohm R.A."/>
            <person name="Ortiz-Santana B."/>
            <person name="Ovrebo C."/>
            <person name="Racz N."/>
            <person name="Riley R."/>
            <person name="Savchenko A."/>
            <person name="Shiryaev A."/>
            <person name="Soop K."/>
            <person name="Spirin V."/>
            <person name="Szebenyi C."/>
            <person name="Tomsovsky M."/>
            <person name="Tulloss R.E."/>
            <person name="Uehling J."/>
            <person name="Grigoriev I.V."/>
            <person name="Vagvolgyi C."/>
            <person name="Papp T."/>
            <person name="Martin F.M."/>
            <person name="Miettinen O."/>
            <person name="Hibbett D.S."/>
            <person name="Nagy L.G."/>
        </authorList>
    </citation>
    <scope>NUCLEOTIDE SEQUENCE [LARGE SCALE GENOMIC DNA]</scope>
    <source>
        <strain evidence="1 2">FP101781</strain>
    </source>
</reference>
<organism evidence="1 2">
    <name type="scientific">Coprinellus micaceus</name>
    <name type="common">Glistening ink-cap mushroom</name>
    <name type="synonym">Coprinus micaceus</name>
    <dbReference type="NCBI Taxonomy" id="71717"/>
    <lineage>
        <taxon>Eukaryota</taxon>
        <taxon>Fungi</taxon>
        <taxon>Dikarya</taxon>
        <taxon>Basidiomycota</taxon>
        <taxon>Agaricomycotina</taxon>
        <taxon>Agaricomycetes</taxon>
        <taxon>Agaricomycetidae</taxon>
        <taxon>Agaricales</taxon>
        <taxon>Agaricineae</taxon>
        <taxon>Psathyrellaceae</taxon>
        <taxon>Coprinellus</taxon>
    </lineage>
</organism>
<gene>
    <name evidence="1" type="ORF">FA13DRAFT_1806112</name>
</gene>
<dbReference type="OrthoDB" id="3064914at2759"/>
<proteinExistence type="predicted"/>
<dbReference type="EMBL" id="QPFP01000449">
    <property type="protein sequence ID" value="TEB11304.1"/>
    <property type="molecule type" value="Genomic_DNA"/>
</dbReference>
<accession>A0A4Y7RQL5</accession>
<evidence type="ECO:0000313" key="1">
    <source>
        <dbReference type="EMBL" id="TEB11304.1"/>
    </source>
</evidence>
<name>A0A4Y7RQL5_COPMI</name>
<evidence type="ECO:0000313" key="2">
    <source>
        <dbReference type="Proteomes" id="UP000298030"/>
    </source>
</evidence>
<dbReference type="Proteomes" id="UP000298030">
    <property type="component" value="Unassembled WGS sequence"/>
</dbReference>
<comment type="caution">
    <text evidence="1">The sequence shown here is derived from an EMBL/GenBank/DDBJ whole genome shotgun (WGS) entry which is preliminary data.</text>
</comment>
<keyword evidence="2" id="KW-1185">Reference proteome</keyword>